<keyword evidence="4" id="KW-1003">Cell membrane</keyword>
<dbReference type="PANTHER" id="PTHR43065:SF34">
    <property type="entry name" value="SPORULATION KINASE A"/>
    <property type="match status" value="1"/>
</dbReference>
<dbReference type="SMART" id="SM00091">
    <property type="entry name" value="PAS"/>
    <property type="match status" value="1"/>
</dbReference>
<feature type="transmembrane region" description="Helical" evidence="14">
    <location>
        <begin position="103"/>
        <end position="127"/>
    </location>
</feature>
<dbReference type="Pfam" id="PF07694">
    <property type="entry name" value="5TM-5TMR_LYT"/>
    <property type="match status" value="1"/>
</dbReference>
<gene>
    <name evidence="18" type="ORF">J2Z37_003673</name>
</gene>
<protein>
    <recommendedName>
        <fullName evidence="3">histidine kinase</fullName>
        <ecNumber evidence="3">2.7.13.3</ecNumber>
    </recommendedName>
</protein>
<name>A0ABS4GTR9_9BACL</name>
<dbReference type="InterPro" id="IPR005467">
    <property type="entry name" value="His_kinase_dom"/>
</dbReference>
<dbReference type="Pfam" id="PF02518">
    <property type="entry name" value="HATPase_c"/>
    <property type="match status" value="1"/>
</dbReference>
<dbReference type="PROSITE" id="PS50113">
    <property type="entry name" value="PAC"/>
    <property type="match status" value="1"/>
</dbReference>
<feature type="domain" description="Histidine kinase" evidence="15">
    <location>
        <begin position="326"/>
        <end position="530"/>
    </location>
</feature>
<keyword evidence="11 14" id="KW-1133">Transmembrane helix</keyword>
<feature type="transmembrane region" description="Helical" evidence="14">
    <location>
        <begin position="68"/>
        <end position="91"/>
    </location>
</feature>
<feature type="transmembrane region" description="Helical" evidence="14">
    <location>
        <begin position="134"/>
        <end position="152"/>
    </location>
</feature>
<keyword evidence="8" id="KW-0547">Nucleotide-binding</keyword>
<dbReference type="Proteomes" id="UP001519343">
    <property type="component" value="Unassembled WGS sequence"/>
</dbReference>
<dbReference type="EC" id="2.7.13.3" evidence="3"/>
<dbReference type="PRINTS" id="PR00344">
    <property type="entry name" value="BCTRLSENSOR"/>
</dbReference>
<evidence type="ECO:0000256" key="10">
    <source>
        <dbReference type="ARBA" id="ARBA00022840"/>
    </source>
</evidence>
<dbReference type="Pfam" id="PF08447">
    <property type="entry name" value="PAS_3"/>
    <property type="match status" value="1"/>
</dbReference>
<feature type="transmembrane region" description="Helical" evidence="14">
    <location>
        <begin position="167"/>
        <end position="185"/>
    </location>
</feature>
<evidence type="ECO:0000259" key="17">
    <source>
        <dbReference type="PROSITE" id="PS50113"/>
    </source>
</evidence>
<feature type="transmembrane region" description="Helical" evidence="14">
    <location>
        <begin position="5"/>
        <end position="23"/>
    </location>
</feature>
<evidence type="ECO:0000256" key="12">
    <source>
        <dbReference type="ARBA" id="ARBA00023012"/>
    </source>
</evidence>
<keyword evidence="5" id="KW-0597">Phosphoprotein</keyword>
<evidence type="ECO:0000313" key="18">
    <source>
        <dbReference type="EMBL" id="MBP1933660.1"/>
    </source>
</evidence>
<evidence type="ECO:0000313" key="19">
    <source>
        <dbReference type="Proteomes" id="UP001519343"/>
    </source>
</evidence>
<dbReference type="InterPro" id="IPR036097">
    <property type="entry name" value="HisK_dim/P_sf"/>
</dbReference>
<keyword evidence="19" id="KW-1185">Reference proteome</keyword>
<evidence type="ECO:0000256" key="3">
    <source>
        <dbReference type="ARBA" id="ARBA00012438"/>
    </source>
</evidence>
<dbReference type="CDD" id="cd00130">
    <property type="entry name" value="PAS"/>
    <property type="match status" value="1"/>
</dbReference>
<keyword evidence="10" id="KW-0067">ATP-binding</keyword>
<evidence type="ECO:0000256" key="1">
    <source>
        <dbReference type="ARBA" id="ARBA00000085"/>
    </source>
</evidence>
<comment type="catalytic activity">
    <reaction evidence="1">
        <text>ATP + protein L-histidine = ADP + protein N-phospho-L-histidine.</text>
        <dbReference type="EC" id="2.7.13.3"/>
    </reaction>
</comment>
<dbReference type="Gene3D" id="3.30.565.10">
    <property type="entry name" value="Histidine kinase-like ATPase, C-terminal domain"/>
    <property type="match status" value="1"/>
</dbReference>
<dbReference type="InterPro" id="IPR000700">
    <property type="entry name" value="PAS-assoc_C"/>
</dbReference>
<dbReference type="RefSeq" id="WP_209811673.1">
    <property type="nucleotide sequence ID" value="NZ_JAGGKT010000012.1"/>
</dbReference>
<dbReference type="Gene3D" id="1.10.287.130">
    <property type="match status" value="1"/>
</dbReference>
<evidence type="ECO:0000256" key="14">
    <source>
        <dbReference type="SAM" id="Phobius"/>
    </source>
</evidence>
<dbReference type="PROSITE" id="PS50109">
    <property type="entry name" value="HIS_KIN"/>
    <property type="match status" value="1"/>
</dbReference>
<dbReference type="InterPro" id="IPR003594">
    <property type="entry name" value="HATPase_dom"/>
</dbReference>
<dbReference type="InterPro" id="IPR035965">
    <property type="entry name" value="PAS-like_dom_sf"/>
</dbReference>
<dbReference type="PANTHER" id="PTHR43065">
    <property type="entry name" value="SENSOR HISTIDINE KINASE"/>
    <property type="match status" value="1"/>
</dbReference>
<accession>A0ABS4GTR9</accession>
<dbReference type="SUPFAM" id="SSF55785">
    <property type="entry name" value="PYP-like sensor domain (PAS domain)"/>
    <property type="match status" value="1"/>
</dbReference>
<comment type="caution">
    <text evidence="18">The sequence shown here is derived from an EMBL/GenBank/DDBJ whole genome shotgun (WGS) entry which is preliminary data.</text>
</comment>
<dbReference type="SUPFAM" id="SSF47384">
    <property type="entry name" value="Homodimeric domain of signal transducing histidine kinase"/>
    <property type="match status" value="1"/>
</dbReference>
<evidence type="ECO:0000256" key="11">
    <source>
        <dbReference type="ARBA" id="ARBA00022989"/>
    </source>
</evidence>
<evidence type="ECO:0000256" key="6">
    <source>
        <dbReference type="ARBA" id="ARBA00022679"/>
    </source>
</evidence>
<dbReference type="NCBIfam" id="TIGR00229">
    <property type="entry name" value="sensory_box"/>
    <property type="match status" value="1"/>
</dbReference>
<evidence type="ECO:0000256" key="7">
    <source>
        <dbReference type="ARBA" id="ARBA00022692"/>
    </source>
</evidence>
<dbReference type="InterPro" id="IPR013655">
    <property type="entry name" value="PAS_fold_3"/>
</dbReference>
<dbReference type="InterPro" id="IPR011620">
    <property type="entry name" value="Sig_transdc_His_kinase_LytS_TM"/>
</dbReference>
<dbReference type="SMART" id="SM00086">
    <property type="entry name" value="PAC"/>
    <property type="match status" value="1"/>
</dbReference>
<dbReference type="InterPro" id="IPR004358">
    <property type="entry name" value="Sig_transdc_His_kin-like_C"/>
</dbReference>
<dbReference type="Pfam" id="PF00512">
    <property type="entry name" value="HisKA"/>
    <property type="match status" value="1"/>
</dbReference>
<dbReference type="Gene3D" id="3.30.450.20">
    <property type="entry name" value="PAS domain"/>
    <property type="match status" value="1"/>
</dbReference>
<proteinExistence type="predicted"/>
<dbReference type="InterPro" id="IPR036890">
    <property type="entry name" value="HATPase_C_sf"/>
</dbReference>
<evidence type="ECO:0000256" key="8">
    <source>
        <dbReference type="ARBA" id="ARBA00022741"/>
    </source>
</evidence>
<keyword evidence="12" id="KW-0902">Two-component regulatory system</keyword>
<organism evidence="18 19">
    <name type="scientific">Ammoniphilus resinae</name>
    <dbReference type="NCBI Taxonomy" id="861532"/>
    <lineage>
        <taxon>Bacteria</taxon>
        <taxon>Bacillati</taxon>
        <taxon>Bacillota</taxon>
        <taxon>Bacilli</taxon>
        <taxon>Bacillales</taxon>
        <taxon>Paenibacillaceae</taxon>
        <taxon>Aneurinibacillus group</taxon>
        <taxon>Ammoniphilus</taxon>
    </lineage>
</organism>
<dbReference type="SMART" id="SM00387">
    <property type="entry name" value="HATPase_c"/>
    <property type="match status" value="1"/>
</dbReference>
<feature type="domain" description="PAS" evidence="16">
    <location>
        <begin position="191"/>
        <end position="262"/>
    </location>
</feature>
<dbReference type="InterPro" id="IPR001610">
    <property type="entry name" value="PAC"/>
</dbReference>
<feature type="domain" description="PAC" evidence="17">
    <location>
        <begin position="261"/>
        <end position="313"/>
    </location>
</feature>
<dbReference type="SMART" id="SM00388">
    <property type="entry name" value="HisKA"/>
    <property type="match status" value="1"/>
</dbReference>
<evidence type="ECO:0000259" key="16">
    <source>
        <dbReference type="PROSITE" id="PS50112"/>
    </source>
</evidence>
<evidence type="ECO:0000259" key="15">
    <source>
        <dbReference type="PROSITE" id="PS50109"/>
    </source>
</evidence>
<keyword evidence="9" id="KW-0418">Kinase</keyword>
<evidence type="ECO:0000256" key="4">
    <source>
        <dbReference type="ARBA" id="ARBA00022475"/>
    </source>
</evidence>
<evidence type="ECO:0000256" key="5">
    <source>
        <dbReference type="ARBA" id="ARBA00022553"/>
    </source>
</evidence>
<dbReference type="InterPro" id="IPR000014">
    <property type="entry name" value="PAS"/>
</dbReference>
<reference evidence="18 19" key="1">
    <citation type="submission" date="2021-03" db="EMBL/GenBank/DDBJ databases">
        <title>Genomic Encyclopedia of Type Strains, Phase IV (KMG-IV): sequencing the most valuable type-strain genomes for metagenomic binning, comparative biology and taxonomic classification.</title>
        <authorList>
            <person name="Goeker M."/>
        </authorList>
    </citation>
    <scope>NUCLEOTIDE SEQUENCE [LARGE SCALE GENOMIC DNA]</scope>
    <source>
        <strain evidence="18 19">DSM 24738</strain>
    </source>
</reference>
<dbReference type="SUPFAM" id="SSF55874">
    <property type="entry name" value="ATPase domain of HSP90 chaperone/DNA topoisomerase II/histidine kinase"/>
    <property type="match status" value="1"/>
</dbReference>
<dbReference type="EMBL" id="JAGGKT010000012">
    <property type="protein sequence ID" value="MBP1933660.1"/>
    <property type="molecule type" value="Genomic_DNA"/>
</dbReference>
<evidence type="ECO:0000256" key="13">
    <source>
        <dbReference type="ARBA" id="ARBA00023136"/>
    </source>
</evidence>
<dbReference type="CDD" id="cd00082">
    <property type="entry name" value="HisKA"/>
    <property type="match status" value="1"/>
</dbReference>
<dbReference type="PROSITE" id="PS50112">
    <property type="entry name" value="PAS"/>
    <property type="match status" value="1"/>
</dbReference>
<keyword evidence="6" id="KW-0808">Transferase</keyword>
<feature type="transmembrane region" description="Helical" evidence="14">
    <location>
        <begin position="38"/>
        <end position="56"/>
    </location>
</feature>
<sequence length="532" mass="60656">MIRELFINITILVCAYFVIHQLFKDINLSIYSSIKERIYYGIANGIVGLLLLLFHFPISTGIYIDLRYLPIVFAALYGGWASALIATIIVYSGRLLIYDEFHIQLLLVQLTLFVTAGFCAFIAIFKLRNWIKMLLMLTAVSITNLYIAYVITIQDKSVNILSLYRDYILAIWIGGGIGFYLISYLRRVSLFESKYRMIAENTSDFILVLNEQMRVTYCSPSCEKYLGYRLNDLNGEGQLIKTVHPDNQIMVVDALERKQAAKVQCRVRNKIGDWVYLEANIMPIYKRNSSIEGLVIISRDISERKQEEKLLIKSEKLSIVGELASGVAHEIRNPLTTLKGFLQFMKADFPDPMYADLMYSELERIELITNEFLMLAKPHLVHFQHNDLKSLLEQVLPLINSQAIMNDIEIITKIEPDLPLLFCEANQIKQVFINLLKNAIEAMPNGGIVKISIYRENSNEINISITDRGEGIAPERIPYLGQPFYSLKEKGTGLGLMVCSKIVKEHRGEMEFHSELGKGTSVDITFPLTTAE</sequence>
<keyword evidence="7 14" id="KW-0812">Transmembrane</keyword>
<evidence type="ECO:0000256" key="2">
    <source>
        <dbReference type="ARBA" id="ARBA00004651"/>
    </source>
</evidence>
<dbReference type="InterPro" id="IPR003661">
    <property type="entry name" value="HisK_dim/P_dom"/>
</dbReference>
<evidence type="ECO:0000256" key="9">
    <source>
        <dbReference type="ARBA" id="ARBA00022777"/>
    </source>
</evidence>
<comment type="subcellular location">
    <subcellularLocation>
        <location evidence="2">Cell membrane</location>
        <topology evidence="2">Multi-pass membrane protein</topology>
    </subcellularLocation>
</comment>
<keyword evidence="13 14" id="KW-0472">Membrane</keyword>